<keyword evidence="5 12" id="KW-0235">DNA replication</keyword>
<name>A0A4R1M0E5_9SPHI</name>
<keyword evidence="3 12" id="KW-0808">Transferase</keyword>
<keyword evidence="10 12" id="KW-0238">DNA-binding</keyword>
<dbReference type="Gene3D" id="3.90.580.10">
    <property type="entry name" value="Zinc finger, CHC2-type domain"/>
    <property type="match status" value="1"/>
</dbReference>
<keyword evidence="7 12" id="KW-0863">Zinc-finger</keyword>
<gene>
    <name evidence="12" type="primary">dnaG</name>
    <name evidence="17" type="ORF">C8N28_1690</name>
</gene>
<dbReference type="HAMAP" id="MF_00974">
    <property type="entry name" value="DNA_primase_DnaG"/>
    <property type="match status" value="1"/>
</dbReference>
<comment type="similarity">
    <text evidence="12 13">Belongs to the DnaG primase family.</text>
</comment>
<dbReference type="GO" id="GO:0000428">
    <property type="term" value="C:DNA-directed RNA polymerase complex"/>
    <property type="evidence" value="ECO:0007669"/>
    <property type="project" value="UniProtKB-KW"/>
</dbReference>
<evidence type="ECO:0000256" key="3">
    <source>
        <dbReference type="ARBA" id="ARBA00022679"/>
    </source>
</evidence>
<dbReference type="PANTHER" id="PTHR30313:SF2">
    <property type="entry name" value="DNA PRIMASE"/>
    <property type="match status" value="1"/>
</dbReference>
<dbReference type="Gene3D" id="3.90.980.10">
    <property type="entry name" value="DNA primase, catalytic core, N-terminal domain"/>
    <property type="match status" value="1"/>
</dbReference>
<dbReference type="InterPro" id="IPR030846">
    <property type="entry name" value="DnaG_bac"/>
</dbReference>
<dbReference type="SUPFAM" id="SSF56731">
    <property type="entry name" value="DNA primase core"/>
    <property type="match status" value="1"/>
</dbReference>
<dbReference type="InterPro" id="IPR036977">
    <property type="entry name" value="DNA_primase_Znf_CHC2"/>
</dbReference>
<dbReference type="GO" id="GO:0008270">
    <property type="term" value="F:zinc ion binding"/>
    <property type="evidence" value="ECO:0007669"/>
    <property type="project" value="UniProtKB-UniRule"/>
</dbReference>
<dbReference type="CDD" id="cd03364">
    <property type="entry name" value="TOPRIM_DnaG_primases"/>
    <property type="match status" value="1"/>
</dbReference>
<evidence type="ECO:0000313" key="18">
    <source>
        <dbReference type="Proteomes" id="UP000294616"/>
    </source>
</evidence>
<feature type="region of interest" description="Disordered" evidence="15">
    <location>
        <begin position="434"/>
        <end position="455"/>
    </location>
</feature>
<evidence type="ECO:0000256" key="14">
    <source>
        <dbReference type="PIRSR" id="PIRSR002811-1"/>
    </source>
</evidence>
<evidence type="ECO:0000256" key="8">
    <source>
        <dbReference type="ARBA" id="ARBA00022833"/>
    </source>
</evidence>
<evidence type="ECO:0000256" key="13">
    <source>
        <dbReference type="PIRNR" id="PIRNR002811"/>
    </source>
</evidence>
<feature type="domain" description="Toprim" evidence="16">
    <location>
        <begin position="260"/>
        <end position="341"/>
    </location>
</feature>
<dbReference type="InterPro" id="IPR050219">
    <property type="entry name" value="DnaG_primase"/>
</dbReference>
<dbReference type="PANTHER" id="PTHR30313">
    <property type="entry name" value="DNA PRIMASE"/>
    <property type="match status" value="1"/>
</dbReference>
<keyword evidence="11 12" id="KW-0804">Transcription</keyword>
<dbReference type="SUPFAM" id="SSF57783">
    <property type="entry name" value="Zinc beta-ribbon"/>
    <property type="match status" value="1"/>
</dbReference>
<dbReference type="InterPro" id="IPR037068">
    <property type="entry name" value="DNA_primase_core_N_sf"/>
</dbReference>
<dbReference type="InterPro" id="IPR034151">
    <property type="entry name" value="TOPRIM_DnaG_bac"/>
</dbReference>
<dbReference type="GO" id="GO:0003899">
    <property type="term" value="F:DNA-directed RNA polymerase activity"/>
    <property type="evidence" value="ECO:0007669"/>
    <property type="project" value="UniProtKB-UniRule"/>
</dbReference>
<comment type="domain">
    <text evidence="12">Contains an N-terminal zinc-binding domain, a central core domain that contains the primase activity, and a C-terminal DnaB-binding domain.</text>
</comment>
<dbReference type="GO" id="GO:1990077">
    <property type="term" value="C:primosome complex"/>
    <property type="evidence" value="ECO:0007669"/>
    <property type="project" value="UniProtKB-KW"/>
</dbReference>
<evidence type="ECO:0000256" key="12">
    <source>
        <dbReference type="HAMAP-Rule" id="MF_00974"/>
    </source>
</evidence>
<dbReference type="GO" id="GO:0006269">
    <property type="term" value="P:DNA replication, synthesis of primer"/>
    <property type="evidence" value="ECO:0007669"/>
    <property type="project" value="UniProtKB-UniRule"/>
</dbReference>
<dbReference type="SMART" id="SM00400">
    <property type="entry name" value="ZnF_CHCC"/>
    <property type="match status" value="1"/>
</dbReference>
<evidence type="ECO:0000256" key="2">
    <source>
        <dbReference type="ARBA" id="ARBA00022515"/>
    </source>
</evidence>
<dbReference type="AlphaFoldDB" id="A0A4R1M0E5"/>
<comment type="function">
    <text evidence="12 13">RNA polymerase that catalyzes the synthesis of short RNA molecules used as primers for DNA polymerase during DNA replication.</text>
</comment>
<dbReference type="EMBL" id="SMGO01000002">
    <property type="protein sequence ID" value="TCK83103.1"/>
    <property type="molecule type" value="Genomic_DNA"/>
</dbReference>
<accession>A0A4R1M0E5</accession>
<dbReference type="PIRSF" id="PIRSF002811">
    <property type="entry name" value="DnaG"/>
    <property type="match status" value="1"/>
</dbReference>
<evidence type="ECO:0000256" key="11">
    <source>
        <dbReference type="ARBA" id="ARBA00023163"/>
    </source>
</evidence>
<reference evidence="17 18" key="1">
    <citation type="submission" date="2019-03" db="EMBL/GenBank/DDBJ databases">
        <title>Genomic Encyclopedia of Archaeal and Bacterial Type Strains, Phase II (KMG-II): from individual species to whole genera.</title>
        <authorList>
            <person name="Goeker M."/>
        </authorList>
    </citation>
    <scope>NUCLEOTIDE SEQUENCE [LARGE SCALE GENOMIC DNA]</scope>
    <source>
        <strain evidence="17 18">DSM 22554</strain>
    </source>
</reference>
<comment type="caution">
    <text evidence="17">The sequence shown here is derived from an EMBL/GenBank/DDBJ whole genome shotgun (WGS) entry which is preliminary data.</text>
</comment>
<dbReference type="SMART" id="SM00493">
    <property type="entry name" value="TOPRIM"/>
    <property type="match status" value="1"/>
</dbReference>
<comment type="cofactor">
    <cofactor evidence="12 13 14">
        <name>Zn(2+)</name>
        <dbReference type="ChEBI" id="CHEBI:29105"/>
    </cofactor>
    <text evidence="12 13 14">Binds 1 zinc ion per monomer.</text>
</comment>
<dbReference type="InterPro" id="IPR013264">
    <property type="entry name" value="DNAG_N"/>
</dbReference>
<dbReference type="GO" id="GO:0005737">
    <property type="term" value="C:cytoplasm"/>
    <property type="evidence" value="ECO:0007669"/>
    <property type="project" value="TreeGrafter"/>
</dbReference>
<comment type="catalytic activity">
    <reaction evidence="12">
        <text>ssDNA + n NTP = ssDNA/pppN(pN)n-1 hybrid + (n-1) diphosphate.</text>
        <dbReference type="EC" id="2.7.7.101"/>
    </reaction>
</comment>
<evidence type="ECO:0000256" key="4">
    <source>
        <dbReference type="ARBA" id="ARBA00022695"/>
    </source>
</evidence>
<sequence length="647" mass="74154">MIKQTTIDRVFDAIQIEEVVGDFVDLKKRGTSLLGLCPFHNEKTPSFNVSVSKGIYKCFGCGEGGHAVDFVMKHEKYSYPEAIRYLAKKYNIEVEEDEQSEEQQLVQDQKESLFIVTNWAAELFQDSLWNTNEGKTIGLSYFKERGYREDIIKKFELGYSPESWDYLYTKAVQAGHQEEYLEKTGLIIKKEGGKTYDRFRSRVMFPIHNLTGRTLGFGGRTLKTDKKIPKYVNSPESDIYHKSAVLYGLYFAKKSIVTVDNCYLVEGYADVLSMHQAGVENVVASSGTSLTIEQIKLIARFTKNVTMLYDGDAAGIKASLRGTDMLLKEGLNVKVLLFSDGHDPDSYIHKFGPNSFQEYIQKNQQDFISFKTQILLQDAGNDPIKRAGVIREIVESIALIPDQIKASVFIRDCSVKLDIEERVLISELNKMRLQQSRKQNPSRNESLSDLPPENLFDDETVATENQLPEVNSNDLQEQEIIRLLLHYGEMPATWLEEKNYPIAILILSSLQDVEFTDPVAKKVAAIYIEYLNRQELPEQRVFITNSDKEVSNLVISLLSSPYNLSPNWNDDKRQIYVKQETDNLKETVLKAIFRMKKRKIDERIQKVRDEIKEETNPENIAILSHKYLKLKEVEKETLAFLGTVISK</sequence>
<dbReference type="EC" id="2.7.7.101" evidence="12"/>
<evidence type="ECO:0000256" key="7">
    <source>
        <dbReference type="ARBA" id="ARBA00022771"/>
    </source>
</evidence>
<dbReference type="InterPro" id="IPR006171">
    <property type="entry name" value="TOPRIM_dom"/>
</dbReference>
<evidence type="ECO:0000256" key="1">
    <source>
        <dbReference type="ARBA" id="ARBA00022478"/>
    </source>
</evidence>
<comment type="subunit">
    <text evidence="12">Monomer. Interacts with DnaB.</text>
</comment>
<keyword evidence="8 12" id="KW-0862">Zinc</keyword>
<dbReference type="Gene3D" id="3.40.1360.10">
    <property type="match status" value="1"/>
</dbReference>
<evidence type="ECO:0000256" key="15">
    <source>
        <dbReference type="SAM" id="MobiDB-lite"/>
    </source>
</evidence>
<dbReference type="FunFam" id="3.90.580.10:FF:000001">
    <property type="entry name" value="DNA primase"/>
    <property type="match status" value="1"/>
</dbReference>
<keyword evidence="4 12" id="KW-0548">Nucleotidyltransferase</keyword>
<feature type="compositionally biased region" description="Polar residues" evidence="15">
    <location>
        <begin position="434"/>
        <end position="447"/>
    </location>
</feature>
<evidence type="ECO:0000256" key="10">
    <source>
        <dbReference type="ARBA" id="ARBA00023125"/>
    </source>
</evidence>
<organism evidence="17 18">
    <name type="scientific">Albibacterium bauzanense</name>
    <dbReference type="NCBI Taxonomy" id="653929"/>
    <lineage>
        <taxon>Bacteria</taxon>
        <taxon>Pseudomonadati</taxon>
        <taxon>Bacteroidota</taxon>
        <taxon>Sphingobacteriia</taxon>
        <taxon>Sphingobacteriales</taxon>
        <taxon>Sphingobacteriaceae</taxon>
        <taxon>Albibacterium</taxon>
    </lineage>
</organism>
<dbReference type="OrthoDB" id="9803773at2"/>
<keyword evidence="1 12" id="KW-0240">DNA-directed RNA polymerase</keyword>
<dbReference type="InterPro" id="IPR006295">
    <property type="entry name" value="DNA_primase_DnaG"/>
</dbReference>
<dbReference type="Pfam" id="PF13155">
    <property type="entry name" value="Toprim_2"/>
    <property type="match status" value="1"/>
</dbReference>
<evidence type="ECO:0000256" key="6">
    <source>
        <dbReference type="ARBA" id="ARBA00022723"/>
    </source>
</evidence>
<feature type="zinc finger region" description="CHC2-type" evidence="12 14">
    <location>
        <begin position="37"/>
        <end position="61"/>
    </location>
</feature>
<dbReference type="RefSeq" id="WP_132223696.1">
    <property type="nucleotide sequence ID" value="NZ_SMGO01000002.1"/>
</dbReference>
<dbReference type="Pfam" id="PF08275">
    <property type="entry name" value="DNAG_N"/>
    <property type="match status" value="1"/>
</dbReference>
<proteinExistence type="inferred from homology"/>
<evidence type="ECO:0000256" key="9">
    <source>
        <dbReference type="ARBA" id="ARBA00022842"/>
    </source>
</evidence>
<dbReference type="GO" id="GO:0003677">
    <property type="term" value="F:DNA binding"/>
    <property type="evidence" value="ECO:0007669"/>
    <property type="project" value="UniProtKB-KW"/>
</dbReference>
<keyword evidence="18" id="KW-1185">Reference proteome</keyword>
<dbReference type="InterPro" id="IPR002694">
    <property type="entry name" value="Znf_CHC2"/>
</dbReference>
<keyword evidence="9" id="KW-0460">Magnesium</keyword>
<dbReference type="NCBIfam" id="TIGR01391">
    <property type="entry name" value="dnaG"/>
    <property type="match status" value="1"/>
</dbReference>
<evidence type="ECO:0000259" key="16">
    <source>
        <dbReference type="PROSITE" id="PS50880"/>
    </source>
</evidence>
<dbReference type="Pfam" id="PF01807">
    <property type="entry name" value="Zn_ribbon_DnaG"/>
    <property type="match status" value="1"/>
</dbReference>
<keyword evidence="2 12" id="KW-0639">Primosome</keyword>
<evidence type="ECO:0000256" key="5">
    <source>
        <dbReference type="ARBA" id="ARBA00022705"/>
    </source>
</evidence>
<dbReference type="Proteomes" id="UP000294616">
    <property type="component" value="Unassembled WGS sequence"/>
</dbReference>
<protein>
    <recommendedName>
        <fullName evidence="12 13">DNA primase</fullName>
        <ecNumber evidence="12">2.7.7.101</ecNumber>
    </recommendedName>
</protein>
<evidence type="ECO:0000313" key="17">
    <source>
        <dbReference type="EMBL" id="TCK83103.1"/>
    </source>
</evidence>
<dbReference type="PROSITE" id="PS50880">
    <property type="entry name" value="TOPRIM"/>
    <property type="match status" value="1"/>
</dbReference>
<keyword evidence="6 12" id="KW-0479">Metal-binding</keyword>